<gene>
    <name evidence="5" type="ORF">AWB83_02774</name>
</gene>
<sequence length="203" mass="22231">MIDTTDVLIVGAGPVGLMLAAELKRDRVNVRLIDAHEERTFFVKALGVTARTLEIFEDLGIVREAIDAGVWLTGAETFQDGAPVFSAQFPREGMPYGALSLAQFETERVLEAALARHGGHVEYGATLVDFAESGDAIDARIQHADGELRTLRCRWLVGCDGARSTVRRHLNGRRAGGGIRRTCAAARGSPRARSPYARRLYRR</sequence>
<organism evidence="5 6">
    <name type="scientific">Caballeronia ptereochthonis</name>
    <dbReference type="NCBI Taxonomy" id="1777144"/>
    <lineage>
        <taxon>Bacteria</taxon>
        <taxon>Pseudomonadati</taxon>
        <taxon>Pseudomonadota</taxon>
        <taxon>Betaproteobacteria</taxon>
        <taxon>Burkholderiales</taxon>
        <taxon>Burkholderiaceae</taxon>
        <taxon>Caballeronia</taxon>
    </lineage>
</organism>
<feature type="domain" description="FAD-binding" evidence="4">
    <location>
        <begin position="5"/>
        <end position="173"/>
    </location>
</feature>
<comment type="cofactor">
    <cofactor evidence="1">
        <name>FAD</name>
        <dbReference type="ChEBI" id="CHEBI:57692"/>
    </cofactor>
</comment>
<dbReference type="PANTHER" id="PTHR43004:SF19">
    <property type="entry name" value="BINDING MONOOXYGENASE, PUTATIVE (JCVI)-RELATED"/>
    <property type="match status" value="1"/>
</dbReference>
<evidence type="ECO:0000313" key="6">
    <source>
        <dbReference type="Proteomes" id="UP000054978"/>
    </source>
</evidence>
<evidence type="ECO:0000256" key="1">
    <source>
        <dbReference type="ARBA" id="ARBA00001974"/>
    </source>
</evidence>
<dbReference type="AlphaFoldDB" id="A0A158B5B8"/>
<dbReference type="InterPro" id="IPR002938">
    <property type="entry name" value="FAD-bd"/>
</dbReference>
<keyword evidence="2" id="KW-0285">Flavoprotein</keyword>
<name>A0A158B5B8_9BURK</name>
<evidence type="ECO:0000313" key="5">
    <source>
        <dbReference type="EMBL" id="SAK64946.1"/>
    </source>
</evidence>
<dbReference type="EMBL" id="FCOB02000011">
    <property type="protein sequence ID" value="SAK64946.1"/>
    <property type="molecule type" value="Genomic_DNA"/>
</dbReference>
<evidence type="ECO:0000259" key="4">
    <source>
        <dbReference type="Pfam" id="PF01494"/>
    </source>
</evidence>
<evidence type="ECO:0000256" key="3">
    <source>
        <dbReference type="ARBA" id="ARBA00022827"/>
    </source>
</evidence>
<dbReference type="Gene3D" id="3.50.50.60">
    <property type="entry name" value="FAD/NAD(P)-binding domain"/>
    <property type="match status" value="1"/>
</dbReference>
<reference evidence="5" key="1">
    <citation type="submission" date="2016-01" db="EMBL/GenBank/DDBJ databases">
        <authorList>
            <person name="Peeters C."/>
        </authorList>
    </citation>
    <scope>NUCLEOTIDE SEQUENCE [LARGE SCALE GENOMIC DNA]</scope>
    <source>
        <strain evidence="5">LMG 29326</strain>
    </source>
</reference>
<dbReference type="RefSeq" id="WP_244197723.1">
    <property type="nucleotide sequence ID" value="NZ_FCOB02000011.1"/>
</dbReference>
<dbReference type="GO" id="GO:0016709">
    <property type="term" value="F:oxidoreductase activity, acting on paired donors, with incorporation or reduction of molecular oxygen, NAD(P)H as one donor, and incorporation of one atom of oxygen"/>
    <property type="evidence" value="ECO:0007669"/>
    <property type="project" value="UniProtKB-ARBA"/>
</dbReference>
<dbReference type="InterPro" id="IPR036188">
    <property type="entry name" value="FAD/NAD-bd_sf"/>
</dbReference>
<dbReference type="STRING" id="1777144.AWB83_02774"/>
<dbReference type="GO" id="GO:0071949">
    <property type="term" value="F:FAD binding"/>
    <property type="evidence" value="ECO:0007669"/>
    <property type="project" value="InterPro"/>
</dbReference>
<dbReference type="InterPro" id="IPR050641">
    <property type="entry name" value="RIFMO-like"/>
</dbReference>
<dbReference type="PRINTS" id="PR00420">
    <property type="entry name" value="RNGMNOXGNASE"/>
</dbReference>
<keyword evidence="3" id="KW-0274">FAD</keyword>
<evidence type="ECO:0000256" key="2">
    <source>
        <dbReference type="ARBA" id="ARBA00022630"/>
    </source>
</evidence>
<accession>A0A158B5B8</accession>
<dbReference type="SUPFAM" id="SSF51905">
    <property type="entry name" value="FAD/NAD(P)-binding domain"/>
    <property type="match status" value="1"/>
</dbReference>
<dbReference type="Proteomes" id="UP000054978">
    <property type="component" value="Unassembled WGS sequence"/>
</dbReference>
<protein>
    <submittedName>
        <fullName evidence="5">FAD-binding monooxygenase</fullName>
    </submittedName>
</protein>
<keyword evidence="5" id="KW-0560">Oxidoreductase</keyword>
<dbReference type="Pfam" id="PF01494">
    <property type="entry name" value="FAD_binding_3"/>
    <property type="match status" value="1"/>
</dbReference>
<keyword evidence="6" id="KW-1185">Reference proteome</keyword>
<proteinExistence type="predicted"/>
<comment type="caution">
    <text evidence="5">The sequence shown here is derived from an EMBL/GenBank/DDBJ whole genome shotgun (WGS) entry which is preliminary data.</text>
</comment>
<dbReference type="PANTHER" id="PTHR43004">
    <property type="entry name" value="TRK SYSTEM POTASSIUM UPTAKE PROTEIN"/>
    <property type="match status" value="1"/>
</dbReference>
<keyword evidence="5" id="KW-0503">Monooxygenase</keyword>